<dbReference type="Proteomes" id="UP001347796">
    <property type="component" value="Unassembled WGS sequence"/>
</dbReference>
<dbReference type="InterPro" id="IPR033265">
    <property type="entry name" value="GEMIN4"/>
</dbReference>
<dbReference type="GO" id="GO:0000387">
    <property type="term" value="P:spliceosomal snRNP assembly"/>
    <property type="evidence" value="ECO:0007669"/>
    <property type="project" value="InterPro"/>
</dbReference>
<evidence type="ECO:0000313" key="1">
    <source>
        <dbReference type="EMBL" id="KAK6194735.1"/>
    </source>
</evidence>
<reference evidence="1 2" key="1">
    <citation type="submission" date="2024-01" db="EMBL/GenBank/DDBJ databases">
        <title>The genome of the rayed Mediterranean limpet Patella caerulea (Linnaeus, 1758).</title>
        <authorList>
            <person name="Anh-Thu Weber A."/>
            <person name="Halstead-Nussloch G."/>
        </authorList>
    </citation>
    <scope>NUCLEOTIDE SEQUENCE [LARGE SCALE GENOMIC DNA]</scope>
    <source>
        <strain evidence="1">AATW-2023a</strain>
        <tissue evidence="1">Whole specimen</tissue>
    </source>
</reference>
<dbReference type="EMBL" id="JAZGQO010000001">
    <property type="protein sequence ID" value="KAK6194735.1"/>
    <property type="molecule type" value="Genomic_DNA"/>
</dbReference>
<comment type="caution">
    <text evidence="1">The sequence shown here is derived from an EMBL/GenBank/DDBJ whole genome shotgun (WGS) entry which is preliminary data.</text>
</comment>
<dbReference type="PANTHER" id="PTHR15571:SF2">
    <property type="entry name" value="GEM-ASSOCIATED PROTEIN 4"/>
    <property type="match status" value="1"/>
</dbReference>
<proteinExistence type="predicted"/>
<dbReference type="PANTHER" id="PTHR15571">
    <property type="entry name" value="GEM-ASSOCIATED PROTEIN 4"/>
    <property type="match status" value="1"/>
</dbReference>
<sequence length="995" mass="114409">MEYTPEIAVLQASFEFAEKRIGCKLSTLQKINVVKLSEVIEEAIKDILIGLEEDLSEFDQKWWNSKLHCIFLYKALENEINEPGCQRETALYKLCHLLPNINLAVYFEAVKTFDWFEFFIEIPDFLGEAERKVLCIKALEHVQETPVNHQDLQLASSVIGQFILVWLKKTPFIHSRKSTKVDTNATQLSEEIKFNEFLSVLLDYLSSHGDQIKLMDLKILKQCMYRVLTIPILTTDPQLFFNEISRDLLDSYKARNRSFFAPYVPNHSITSQKNAFFEVNDFPCSSWLNCVNLLLNILNDVDGVLNDPSIFVGDFKIPTKIIAANLLSIRDQICGNLPENLLQQRDDIFNFIGKLFREQKLASEIIGKQKNEEETLVQSCIKRIKAKQPGFEADIEKILSNSDLQVWLNEGYLDMFINNSCLLYKERYQYRLYQIYSVWIRQKHNSEIQTKFSQLICLVFRNLPLLLQEKFILYVYLQSESTSSVSLYIDTDITSTFNRFTSQSTKQILQEVSCLMLVDLKSTMKRLVDTVISNPAQINTVLQILQSIPKLCQCRHINIHPDTSLLVTLLQDALLTTELTKDQEKNLLKFISSAVQEYKYEIMEDQFICEQPPVNLGEFINTCILPYMNSDEFNSCVSTISLNFTLKLFTTVLDKSVNKSRCDWLLELNHVVILSMIGEIYNGCVDGMEDHRKRMLIRQSVNKFLASLKTALRTCGYCVELSSMSWLMKDIEDVNWIVKIILHKFLSDFITDGNNLHKKLLEELMESVFAQSDESLAPLFQFCILNEGTSALIHQHLDQLSSHNITSELLITSLSTLLSSSLVSSEWMRLYQLLYTMIQKNILTVPIRLIYLDKIIPTHIQDNVCLLGAIQLINDVILMIIPVLPDGIIQHIISSYTTLIQMVTKQMDLRKTQPQIISLALVQIFSYGTVTMASVAIEIQDVMFVCLLDILGKMKELKLRSGVDVLYVNSFKLAINSVSDTDMKKTLVNKINSVY</sequence>
<name>A0AAN8KDK3_PATCE</name>
<accession>A0AAN8KDK3</accession>
<gene>
    <name evidence="1" type="ORF">SNE40_000309</name>
</gene>
<protein>
    <submittedName>
        <fullName evidence="1">Uncharacterized protein</fullName>
    </submittedName>
</protein>
<dbReference type="GO" id="GO:0032797">
    <property type="term" value="C:SMN complex"/>
    <property type="evidence" value="ECO:0007669"/>
    <property type="project" value="InterPro"/>
</dbReference>
<organism evidence="1 2">
    <name type="scientific">Patella caerulea</name>
    <name type="common">Rayed Mediterranean limpet</name>
    <dbReference type="NCBI Taxonomy" id="87958"/>
    <lineage>
        <taxon>Eukaryota</taxon>
        <taxon>Metazoa</taxon>
        <taxon>Spiralia</taxon>
        <taxon>Lophotrochozoa</taxon>
        <taxon>Mollusca</taxon>
        <taxon>Gastropoda</taxon>
        <taxon>Patellogastropoda</taxon>
        <taxon>Patelloidea</taxon>
        <taxon>Patellidae</taxon>
        <taxon>Patella</taxon>
    </lineage>
</organism>
<dbReference type="GO" id="GO:0006364">
    <property type="term" value="P:rRNA processing"/>
    <property type="evidence" value="ECO:0007669"/>
    <property type="project" value="InterPro"/>
</dbReference>
<keyword evidence="2" id="KW-1185">Reference proteome</keyword>
<dbReference type="AlphaFoldDB" id="A0AAN8KDK3"/>
<evidence type="ECO:0000313" key="2">
    <source>
        <dbReference type="Proteomes" id="UP001347796"/>
    </source>
</evidence>